<evidence type="ECO:0000313" key="3">
    <source>
        <dbReference type="Proteomes" id="UP001150238"/>
    </source>
</evidence>
<organism evidence="2 3">
    <name type="scientific">Lentinula lateritia</name>
    <dbReference type="NCBI Taxonomy" id="40482"/>
    <lineage>
        <taxon>Eukaryota</taxon>
        <taxon>Fungi</taxon>
        <taxon>Dikarya</taxon>
        <taxon>Basidiomycota</taxon>
        <taxon>Agaricomycotina</taxon>
        <taxon>Agaricomycetes</taxon>
        <taxon>Agaricomycetidae</taxon>
        <taxon>Agaricales</taxon>
        <taxon>Marasmiineae</taxon>
        <taxon>Omphalotaceae</taxon>
        <taxon>Lentinula</taxon>
    </lineage>
</organism>
<proteinExistence type="predicted"/>
<dbReference type="EMBL" id="JANVFS010000062">
    <property type="protein sequence ID" value="KAJ4464087.1"/>
    <property type="molecule type" value="Genomic_DNA"/>
</dbReference>
<evidence type="ECO:0000256" key="1">
    <source>
        <dbReference type="SAM" id="MobiDB-lite"/>
    </source>
</evidence>
<reference evidence="2" key="1">
    <citation type="submission" date="2022-08" db="EMBL/GenBank/DDBJ databases">
        <authorList>
            <consortium name="DOE Joint Genome Institute"/>
            <person name="Min B."/>
            <person name="Riley R."/>
            <person name="Sierra-Patev S."/>
            <person name="Naranjo-Ortiz M."/>
            <person name="Looney B."/>
            <person name="Konkel Z."/>
            <person name="Slot J.C."/>
            <person name="Sakamoto Y."/>
            <person name="Steenwyk J.L."/>
            <person name="Rokas A."/>
            <person name="Carro J."/>
            <person name="Camarero S."/>
            <person name="Ferreira P."/>
            <person name="Molpeceres G."/>
            <person name="Ruiz-Duenas F.J."/>
            <person name="Serrano A."/>
            <person name="Henrissat B."/>
            <person name="Drula E."/>
            <person name="Hughes K.W."/>
            <person name="Mata J.L."/>
            <person name="Ishikawa N.K."/>
            <person name="Vargas-Isla R."/>
            <person name="Ushijima S."/>
            <person name="Smith C.A."/>
            <person name="Ahrendt S."/>
            <person name="Andreopoulos W."/>
            <person name="He G."/>
            <person name="Labutti K."/>
            <person name="Lipzen A."/>
            <person name="Ng V."/>
            <person name="Sandor L."/>
            <person name="Barry K."/>
            <person name="Martinez A.T."/>
            <person name="Xiao Y."/>
            <person name="Gibbons J.G."/>
            <person name="Terashima K."/>
            <person name="Hibbett D.S."/>
            <person name="Grigoriev I.V."/>
        </authorList>
    </citation>
    <scope>NUCLEOTIDE SEQUENCE</scope>
    <source>
        <strain evidence="2">Sp2 HRB7682 ss15</strain>
    </source>
</reference>
<reference evidence="2" key="2">
    <citation type="journal article" date="2023" name="Proc. Natl. Acad. Sci. U.S.A.">
        <title>A global phylogenomic analysis of the shiitake genus Lentinula.</title>
        <authorList>
            <person name="Sierra-Patev S."/>
            <person name="Min B."/>
            <person name="Naranjo-Ortiz M."/>
            <person name="Looney B."/>
            <person name="Konkel Z."/>
            <person name="Slot J.C."/>
            <person name="Sakamoto Y."/>
            <person name="Steenwyk J.L."/>
            <person name="Rokas A."/>
            <person name="Carro J."/>
            <person name="Camarero S."/>
            <person name="Ferreira P."/>
            <person name="Molpeceres G."/>
            <person name="Ruiz-Duenas F.J."/>
            <person name="Serrano A."/>
            <person name="Henrissat B."/>
            <person name="Drula E."/>
            <person name="Hughes K.W."/>
            <person name="Mata J.L."/>
            <person name="Ishikawa N.K."/>
            <person name="Vargas-Isla R."/>
            <person name="Ushijima S."/>
            <person name="Smith C.A."/>
            <person name="Donoghue J."/>
            <person name="Ahrendt S."/>
            <person name="Andreopoulos W."/>
            <person name="He G."/>
            <person name="LaButti K."/>
            <person name="Lipzen A."/>
            <person name="Ng V."/>
            <person name="Riley R."/>
            <person name="Sandor L."/>
            <person name="Barry K."/>
            <person name="Martinez A.T."/>
            <person name="Xiao Y."/>
            <person name="Gibbons J.G."/>
            <person name="Terashima K."/>
            <person name="Grigoriev I.V."/>
            <person name="Hibbett D."/>
        </authorList>
    </citation>
    <scope>NUCLEOTIDE SEQUENCE</scope>
    <source>
        <strain evidence="2">Sp2 HRB7682 ss15</strain>
    </source>
</reference>
<sequence length="124" mass="14033">MGSAKAITVLWRCCIPKNSGVVRLCEQLMKRTAIEKGYDVAIIRNGPHTSPTESGKRYHITGAVAKRSTKTAYSCHWYLTRPPPPRIPKELPNILNQPNPQLWPMDYAKTGLDDPRTNFKTSRK</sequence>
<comment type="caution">
    <text evidence="2">The sequence shown here is derived from an EMBL/GenBank/DDBJ whole genome shotgun (WGS) entry which is preliminary data.</text>
</comment>
<accession>A0A9W8ZQI9</accession>
<feature type="region of interest" description="Disordered" evidence="1">
    <location>
        <begin position="105"/>
        <end position="124"/>
    </location>
</feature>
<evidence type="ECO:0000313" key="2">
    <source>
        <dbReference type="EMBL" id="KAJ4464087.1"/>
    </source>
</evidence>
<dbReference type="AlphaFoldDB" id="A0A9W8ZQI9"/>
<gene>
    <name evidence="2" type="ORF">C8J55DRAFT_494031</name>
</gene>
<dbReference type="Proteomes" id="UP001150238">
    <property type="component" value="Unassembled WGS sequence"/>
</dbReference>
<name>A0A9W8ZQI9_9AGAR</name>
<protein>
    <submittedName>
        <fullName evidence="2">Uncharacterized protein</fullName>
    </submittedName>
</protein>